<keyword evidence="7" id="KW-0028">Amino-acid biosynthesis</keyword>
<dbReference type="GO" id="GO:0034618">
    <property type="term" value="F:arginine binding"/>
    <property type="evidence" value="ECO:0007669"/>
    <property type="project" value="InterPro"/>
</dbReference>
<evidence type="ECO:0000256" key="3">
    <source>
        <dbReference type="ARBA" id="ARBA00022490"/>
    </source>
</evidence>
<dbReference type="PANTHER" id="PTHR34471:SF1">
    <property type="entry name" value="ARGININE REPRESSOR"/>
    <property type="match status" value="1"/>
</dbReference>
<keyword evidence="6 7" id="KW-0804">Transcription</keyword>
<dbReference type="GO" id="GO:0003677">
    <property type="term" value="F:DNA binding"/>
    <property type="evidence" value="ECO:0007669"/>
    <property type="project" value="UniProtKB-KW"/>
</dbReference>
<dbReference type="InterPro" id="IPR020900">
    <property type="entry name" value="Arg_repress_DNA-bd"/>
</dbReference>
<comment type="similarity">
    <text evidence="2 7">Belongs to the ArgR family.</text>
</comment>
<gene>
    <name evidence="7 11" type="primary">argR</name>
    <name evidence="11" type="ORF">HF878_03975</name>
</gene>
<dbReference type="GO" id="GO:0003700">
    <property type="term" value="F:DNA-binding transcription factor activity"/>
    <property type="evidence" value="ECO:0007669"/>
    <property type="project" value="UniProtKB-UniRule"/>
</dbReference>
<organism evidence="11 12">
    <name type="scientific">Selenomonas bovis</name>
    <dbReference type="NCBI Taxonomy" id="416586"/>
    <lineage>
        <taxon>Bacteria</taxon>
        <taxon>Bacillati</taxon>
        <taxon>Bacillota</taxon>
        <taxon>Negativicutes</taxon>
        <taxon>Selenomonadales</taxon>
        <taxon>Selenomonadaceae</taxon>
        <taxon>Selenomonas</taxon>
    </lineage>
</organism>
<keyword evidence="7" id="KW-0055">Arginine biosynthesis</keyword>
<dbReference type="SUPFAM" id="SSF55252">
    <property type="entry name" value="C-terminal domain of arginine repressor"/>
    <property type="match status" value="1"/>
</dbReference>
<evidence type="ECO:0000256" key="2">
    <source>
        <dbReference type="ARBA" id="ARBA00008316"/>
    </source>
</evidence>
<dbReference type="PANTHER" id="PTHR34471">
    <property type="entry name" value="ARGININE REPRESSOR"/>
    <property type="match status" value="1"/>
</dbReference>
<dbReference type="InterPro" id="IPR036251">
    <property type="entry name" value="Arg_repress_C_sf"/>
</dbReference>
<feature type="domain" description="Arginine repressor C-terminal" evidence="10">
    <location>
        <begin position="87"/>
        <end position="152"/>
    </location>
</feature>
<dbReference type="HAMAP" id="MF_00173">
    <property type="entry name" value="Arg_repressor"/>
    <property type="match status" value="1"/>
</dbReference>
<name>A0A848B838_9FIRM</name>
<dbReference type="InterPro" id="IPR020899">
    <property type="entry name" value="Arg_repress_C"/>
</dbReference>
<dbReference type="AlphaFoldDB" id="A0A848B838"/>
<dbReference type="Pfam" id="PF01316">
    <property type="entry name" value="Arg_repressor"/>
    <property type="match status" value="1"/>
</dbReference>
<evidence type="ECO:0000313" key="11">
    <source>
        <dbReference type="EMBL" id="NMD98642.1"/>
    </source>
</evidence>
<dbReference type="Proteomes" id="UP000543804">
    <property type="component" value="Unassembled WGS sequence"/>
</dbReference>
<dbReference type="InterPro" id="IPR001669">
    <property type="entry name" value="Arg_repress"/>
</dbReference>
<keyword evidence="5 7" id="KW-0238">DNA-binding</keyword>
<evidence type="ECO:0000259" key="10">
    <source>
        <dbReference type="Pfam" id="PF02863"/>
    </source>
</evidence>
<keyword evidence="7" id="KW-0678">Repressor</keyword>
<dbReference type="InterPro" id="IPR036390">
    <property type="entry name" value="WH_DNA-bd_sf"/>
</dbReference>
<feature type="domain" description="Arginine repressor DNA-binding" evidence="9">
    <location>
        <begin position="4"/>
        <end position="69"/>
    </location>
</feature>
<dbReference type="PRINTS" id="PR01467">
    <property type="entry name" value="ARGREPRESSOR"/>
</dbReference>
<dbReference type="GO" id="GO:0005737">
    <property type="term" value="C:cytoplasm"/>
    <property type="evidence" value="ECO:0007669"/>
    <property type="project" value="UniProtKB-SubCell"/>
</dbReference>
<dbReference type="UniPathway" id="UPA00068"/>
<keyword evidence="12" id="KW-1185">Reference proteome</keyword>
<comment type="pathway">
    <text evidence="7">Amino-acid biosynthesis; L-arginine biosynthesis [regulation].</text>
</comment>
<evidence type="ECO:0000256" key="4">
    <source>
        <dbReference type="ARBA" id="ARBA00023015"/>
    </source>
</evidence>
<keyword evidence="4 7" id="KW-0805">Transcription regulation</keyword>
<dbReference type="GO" id="GO:0051259">
    <property type="term" value="P:protein complex oligomerization"/>
    <property type="evidence" value="ECO:0007669"/>
    <property type="project" value="InterPro"/>
</dbReference>
<dbReference type="RefSeq" id="WP_170077264.1">
    <property type="nucleotide sequence ID" value="NZ_JABAFA010000008.1"/>
</dbReference>
<dbReference type="GO" id="GO:0006526">
    <property type="term" value="P:L-arginine biosynthetic process"/>
    <property type="evidence" value="ECO:0007669"/>
    <property type="project" value="UniProtKB-UniPathway"/>
</dbReference>
<evidence type="ECO:0000256" key="7">
    <source>
        <dbReference type="HAMAP-Rule" id="MF_00173"/>
    </source>
</evidence>
<comment type="caution">
    <text evidence="11">The sequence shown here is derived from an EMBL/GenBank/DDBJ whole genome shotgun (WGS) entry which is preliminary data.</text>
</comment>
<comment type="subcellular location">
    <subcellularLocation>
        <location evidence="1 7">Cytoplasm</location>
    </subcellularLocation>
</comment>
<dbReference type="EMBL" id="JABAFA010000008">
    <property type="protein sequence ID" value="NMD98642.1"/>
    <property type="molecule type" value="Genomic_DNA"/>
</dbReference>
<proteinExistence type="inferred from homology"/>
<evidence type="ECO:0000256" key="8">
    <source>
        <dbReference type="NCBIfam" id="TIGR01529"/>
    </source>
</evidence>
<dbReference type="GO" id="GO:1900079">
    <property type="term" value="P:regulation of arginine biosynthetic process"/>
    <property type="evidence" value="ECO:0007669"/>
    <property type="project" value="UniProtKB-UniRule"/>
</dbReference>
<comment type="function">
    <text evidence="7">Regulates arginine biosynthesis genes.</text>
</comment>
<dbReference type="Pfam" id="PF02863">
    <property type="entry name" value="Arg_repressor_C"/>
    <property type="match status" value="1"/>
</dbReference>
<protein>
    <recommendedName>
        <fullName evidence="7 8">Arginine repressor</fullName>
    </recommendedName>
</protein>
<dbReference type="InterPro" id="IPR036388">
    <property type="entry name" value="WH-like_DNA-bd_sf"/>
</dbReference>
<evidence type="ECO:0000256" key="1">
    <source>
        <dbReference type="ARBA" id="ARBA00004496"/>
    </source>
</evidence>
<evidence type="ECO:0000259" key="9">
    <source>
        <dbReference type="Pfam" id="PF01316"/>
    </source>
</evidence>
<evidence type="ECO:0000256" key="5">
    <source>
        <dbReference type="ARBA" id="ARBA00023125"/>
    </source>
</evidence>
<dbReference type="NCBIfam" id="TIGR01529">
    <property type="entry name" value="argR_whole"/>
    <property type="match status" value="1"/>
</dbReference>
<reference evidence="11 12" key="1">
    <citation type="submission" date="2020-04" db="EMBL/GenBank/DDBJ databases">
        <authorList>
            <person name="Hitch T.C.A."/>
            <person name="Wylensek D."/>
            <person name="Clavel T."/>
        </authorList>
    </citation>
    <scope>NUCLEOTIDE SEQUENCE [LARGE SCALE GENOMIC DNA]</scope>
    <source>
        <strain evidence="11 12">PG-130-P53-12</strain>
    </source>
</reference>
<evidence type="ECO:0000313" key="12">
    <source>
        <dbReference type="Proteomes" id="UP000543804"/>
    </source>
</evidence>
<evidence type="ECO:0000256" key="6">
    <source>
        <dbReference type="ARBA" id="ARBA00023163"/>
    </source>
</evidence>
<dbReference type="Gene3D" id="3.30.1360.40">
    <property type="match status" value="1"/>
</dbReference>
<dbReference type="SUPFAM" id="SSF46785">
    <property type="entry name" value="Winged helix' DNA-binding domain"/>
    <property type="match status" value="1"/>
</dbReference>
<keyword evidence="3 7" id="KW-0963">Cytoplasm</keyword>
<accession>A0A848B838</accession>
<dbReference type="Gene3D" id="1.10.10.10">
    <property type="entry name" value="Winged helix-like DNA-binding domain superfamily/Winged helix DNA-binding domain"/>
    <property type="match status" value="1"/>
</dbReference>
<sequence>MKTVKKEERYDKIHDIITRQVIETQEDLTNALRQQGIEVTQATVSRDIKELMLVKVPMGQGRYRYAYPAGHETKEVVFSSSRMERLFRDTVLGMDYSENLIVVKTMPGAANAVASAIDYAKWPQVIGTLAGDDNILVIVKPKKAVPEVLELLANMTYGSGER</sequence>